<dbReference type="OrthoDB" id="10667486at2759"/>
<dbReference type="Proteomes" id="UP000613580">
    <property type="component" value="Unassembled WGS sequence"/>
</dbReference>
<feature type="region of interest" description="Disordered" evidence="1">
    <location>
        <begin position="336"/>
        <end position="367"/>
    </location>
</feature>
<organism evidence="2 3">
    <name type="scientific">Mycena chlorophos</name>
    <name type="common">Agaric fungus</name>
    <name type="synonym">Agaricus chlorophos</name>
    <dbReference type="NCBI Taxonomy" id="658473"/>
    <lineage>
        <taxon>Eukaryota</taxon>
        <taxon>Fungi</taxon>
        <taxon>Dikarya</taxon>
        <taxon>Basidiomycota</taxon>
        <taxon>Agaricomycotina</taxon>
        <taxon>Agaricomycetes</taxon>
        <taxon>Agaricomycetidae</taxon>
        <taxon>Agaricales</taxon>
        <taxon>Marasmiineae</taxon>
        <taxon>Mycenaceae</taxon>
        <taxon>Mycena</taxon>
    </lineage>
</organism>
<comment type="caution">
    <text evidence="2">The sequence shown here is derived from an EMBL/GenBank/DDBJ whole genome shotgun (WGS) entry which is preliminary data.</text>
</comment>
<feature type="compositionally biased region" description="Polar residues" evidence="1">
    <location>
        <begin position="658"/>
        <end position="667"/>
    </location>
</feature>
<feature type="compositionally biased region" description="Polar residues" evidence="1">
    <location>
        <begin position="683"/>
        <end position="694"/>
    </location>
</feature>
<evidence type="ECO:0000313" key="2">
    <source>
        <dbReference type="EMBL" id="KAF7306131.1"/>
    </source>
</evidence>
<accession>A0A8H6SWT8</accession>
<feature type="region of interest" description="Disordered" evidence="1">
    <location>
        <begin position="46"/>
        <end position="70"/>
    </location>
</feature>
<dbReference type="EMBL" id="JACAZE010000009">
    <property type="protein sequence ID" value="KAF7306131.1"/>
    <property type="molecule type" value="Genomic_DNA"/>
</dbReference>
<feature type="region of interest" description="Disordered" evidence="1">
    <location>
        <begin position="601"/>
        <end position="701"/>
    </location>
</feature>
<evidence type="ECO:0000313" key="3">
    <source>
        <dbReference type="Proteomes" id="UP000613580"/>
    </source>
</evidence>
<feature type="compositionally biased region" description="Low complexity" evidence="1">
    <location>
        <begin position="209"/>
        <end position="239"/>
    </location>
</feature>
<feature type="region of interest" description="Disordered" evidence="1">
    <location>
        <begin position="528"/>
        <end position="551"/>
    </location>
</feature>
<feature type="compositionally biased region" description="Polar residues" evidence="1">
    <location>
        <begin position="157"/>
        <end position="173"/>
    </location>
</feature>
<dbReference type="AlphaFoldDB" id="A0A8H6SWT8"/>
<feature type="compositionally biased region" description="Basic residues" evidence="1">
    <location>
        <begin position="636"/>
        <end position="657"/>
    </location>
</feature>
<reference evidence="2" key="1">
    <citation type="submission" date="2020-05" db="EMBL/GenBank/DDBJ databases">
        <title>Mycena genomes resolve the evolution of fungal bioluminescence.</title>
        <authorList>
            <person name="Tsai I.J."/>
        </authorList>
    </citation>
    <scope>NUCLEOTIDE SEQUENCE</scope>
    <source>
        <strain evidence="2">110903Hualien_Pintung</strain>
    </source>
</reference>
<gene>
    <name evidence="2" type="ORF">HMN09_00768400</name>
</gene>
<keyword evidence="3" id="KW-1185">Reference proteome</keyword>
<sequence>MSLHGGWAGSEFVQSSLFPSMSSRSRVAARLRKSPSFQLFSTSFLDSSSQSSAAPPTPKSAAPNASSSSTAAAFTLGHSSTASLSLPPSDPLFAKEDLDWFGISASVDGHGPVADSPDASELDLSGSDESPVASTSISVSGSSSSEDLNEFKRRLTEATNLPQTPYSPSTLLTASSRSAPSLHRSLSASASTWPRVLDIFDTFNPFARPSTPTTPTTLGDPLTPAPQRRSASVRSVVQRRLSRSRLRRRRQDARTPDLYRGGRRQDGSESDCWDHPDSSQTEDLTITLTRTDAVAPPSATSSVGLARIESRGSDVSSTSSGSLLVFAATTVDPMRLPRLSKEREPEPPTPIEATPFTDRPRRDSTDSDMSFSLTFAAPKARLHQRTVDLDVDLDVDDVASPQNNIYRLQASTADASVLYHEDDMDDVHPALGANARTNHSRISIESTASMILFAPKGATAKHSRTVDMDVEPVESLDNAVYRLQVATEVPVVYHAPDPEIAELSAPLASPPPPRMNGNSKLARTLGTDLWGDAPAQPQPLPSPPLSTATKHGRRLSISALNFLPSRPSSPPAPATAVAAVFPSARRKPSWTTFAALIPFGAQRNKSDEPSTPSELDTESVSDTEATAGAGADSLHHGHGRKHHRRRSSAQLMRRRHSVASSLSSFATAQRPLSLEEDPHNEYLSRSSTPTPNKRQSWRPEGPFYDDNGYYIAASTYPTLFQPTINRDEDKDKEEHQELEWVGEWNRGNMYSVIDALRRL</sequence>
<protein>
    <submittedName>
        <fullName evidence="2">Uncharacterized protein</fullName>
    </submittedName>
</protein>
<feature type="region of interest" description="Disordered" evidence="1">
    <location>
        <begin position="111"/>
        <end position="173"/>
    </location>
</feature>
<feature type="compositionally biased region" description="Low complexity" evidence="1">
    <location>
        <begin position="130"/>
        <end position="145"/>
    </location>
</feature>
<evidence type="ECO:0000256" key="1">
    <source>
        <dbReference type="SAM" id="MobiDB-lite"/>
    </source>
</evidence>
<feature type="region of interest" description="Disordered" evidence="1">
    <location>
        <begin position="205"/>
        <end position="319"/>
    </location>
</feature>
<feature type="compositionally biased region" description="Basic and acidic residues" evidence="1">
    <location>
        <begin position="263"/>
        <end position="277"/>
    </location>
</feature>
<feature type="compositionally biased region" description="Basic residues" evidence="1">
    <location>
        <begin position="240"/>
        <end position="251"/>
    </location>
</feature>
<proteinExistence type="predicted"/>
<feature type="compositionally biased region" description="Polar residues" evidence="1">
    <location>
        <begin position="278"/>
        <end position="290"/>
    </location>
</feature>
<name>A0A8H6SWT8_MYCCL</name>